<evidence type="ECO:0000256" key="1">
    <source>
        <dbReference type="ARBA" id="ARBA00004496"/>
    </source>
</evidence>
<dbReference type="PROSITE" id="PS50166">
    <property type="entry name" value="IMPORTIN_B_NT"/>
    <property type="match status" value="1"/>
</dbReference>
<keyword evidence="10" id="KW-1185">Reference proteome</keyword>
<dbReference type="InterPro" id="IPR016024">
    <property type="entry name" value="ARM-type_fold"/>
</dbReference>
<dbReference type="InterPro" id="IPR001494">
    <property type="entry name" value="Importin-beta_N"/>
</dbReference>
<evidence type="ECO:0000313" key="9">
    <source>
        <dbReference type="EMBL" id="CAD7247513.1"/>
    </source>
</evidence>
<dbReference type="Proteomes" id="UP000677054">
    <property type="component" value="Unassembled WGS sequence"/>
</dbReference>
<evidence type="ECO:0000256" key="3">
    <source>
        <dbReference type="ARBA" id="ARBA00022448"/>
    </source>
</evidence>
<keyword evidence="6" id="KW-0653">Protein transport</keyword>
<evidence type="ECO:0000256" key="4">
    <source>
        <dbReference type="ARBA" id="ARBA00022490"/>
    </source>
</evidence>
<evidence type="ECO:0000313" key="10">
    <source>
        <dbReference type="Proteomes" id="UP000677054"/>
    </source>
</evidence>
<keyword evidence="3" id="KW-0813">Transport</keyword>
<dbReference type="Pfam" id="PF03810">
    <property type="entry name" value="IBN_N"/>
    <property type="match status" value="1"/>
</dbReference>
<organism evidence="9">
    <name type="scientific">Darwinula stevensoni</name>
    <dbReference type="NCBI Taxonomy" id="69355"/>
    <lineage>
        <taxon>Eukaryota</taxon>
        <taxon>Metazoa</taxon>
        <taxon>Ecdysozoa</taxon>
        <taxon>Arthropoda</taxon>
        <taxon>Crustacea</taxon>
        <taxon>Oligostraca</taxon>
        <taxon>Ostracoda</taxon>
        <taxon>Podocopa</taxon>
        <taxon>Podocopida</taxon>
        <taxon>Darwinulocopina</taxon>
        <taxon>Darwinuloidea</taxon>
        <taxon>Darwinulidae</taxon>
        <taxon>Darwinula</taxon>
    </lineage>
</organism>
<dbReference type="PROSITE" id="PS50077">
    <property type="entry name" value="HEAT_REPEAT"/>
    <property type="match status" value="1"/>
</dbReference>
<gene>
    <name evidence="9" type="ORF">DSTB1V02_LOCUS7344</name>
</gene>
<dbReference type="Pfam" id="PF13513">
    <property type="entry name" value="HEAT_EZ"/>
    <property type="match status" value="1"/>
</dbReference>
<dbReference type="GO" id="GO:0005737">
    <property type="term" value="C:cytoplasm"/>
    <property type="evidence" value="ECO:0007669"/>
    <property type="project" value="UniProtKB-SubCell"/>
</dbReference>
<dbReference type="EMBL" id="LR900994">
    <property type="protein sequence ID" value="CAD7247513.1"/>
    <property type="molecule type" value="Genomic_DNA"/>
</dbReference>
<evidence type="ECO:0000256" key="6">
    <source>
        <dbReference type="ARBA" id="ARBA00022927"/>
    </source>
</evidence>
<evidence type="ECO:0000256" key="2">
    <source>
        <dbReference type="ARBA" id="ARBA00010907"/>
    </source>
</evidence>
<evidence type="ECO:0000259" key="8">
    <source>
        <dbReference type="PROSITE" id="PS50166"/>
    </source>
</evidence>
<feature type="domain" description="Importin N-terminal" evidence="8">
    <location>
        <begin position="58"/>
        <end position="138"/>
    </location>
</feature>
<evidence type="ECO:0000256" key="7">
    <source>
        <dbReference type="PROSITE-ProRule" id="PRU00103"/>
    </source>
</evidence>
<keyword evidence="5" id="KW-0677">Repeat</keyword>
<dbReference type="Pfam" id="PF25574">
    <property type="entry name" value="TPR_IMB1"/>
    <property type="match status" value="1"/>
</dbReference>
<dbReference type="EMBL" id="CAJPEV010001477">
    <property type="protein sequence ID" value="CAG0892880.1"/>
    <property type="molecule type" value="Genomic_DNA"/>
</dbReference>
<dbReference type="GO" id="GO:0006606">
    <property type="term" value="P:protein import into nucleus"/>
    <property type="evidence" value="ECO:0007669"/>
    <property type="project" value="InterPro"/>
</dbReference>
<sequence length="924" mass="102305">MPACCLLRLSWRKKLIEPLAESGGFDCGHTMAEASPPIQLLQILEKTVSPDKNELEAAQQFFEQAAQQNLAEFLKSLSDVLKHATNSPVARMAAGLQIKNTITSKDPTVKLQYHQRWLSFPEDIRSYIKKNVLDALGTETMRPSTAAQCVAYIAVAELPVNQWNELIPLLTQNITSQTGNEMVKESNLEALGYICQDIDPHVLVNQSNAILTAIVHGMKKEEENEHVRLAATTALLNSLEFTKAQFDRESERHFIMQVVCEATQSSNTQIQVAALQCLVKIMSLYYRYMEHYMGPALFAITLQAMKSEIDEVALQGIEFWSNVCEEEIDLAIELTEAQESGRPPQQTSRFYAKGALPHLIPVLMKTLTKQEECDDMDDWIPSKAAGVCVMLLASCCEDDIVQHVLPFVKDNIKHSEWKFREAAVMAFGCILEGPDPEMLKPIVVQAMPTLIELMMDPSVAVRDTTAWTIGRICELIPEAVVNETFLKPLLEALVKGLHTEARVAANVCWAFNSLAEAAYEAATGDSDKAQEPETYCLSEFYEIIIQKLLETTDRPDGAQHNLRSAAYEALMELVKNSAKDCYEVVQRTTIIILERLQQVLSMESHIQTHSDRMQYNDLQSLLCATLTSVLRKVKPEDVPQISDAIMTALLQMFNSASSKAGGVQEDAFMAVSTLVEVLGADFIKYMEAFKPFLLLGLKSHAECQVCSAAVGVTGDICRALGNKVLPFCDDFMAELLTNLSNNNVHRSVKPQILSVFGDMALAIGPEFKKYLEIVLQVVQQASMIMVDHSDYDLVDYLNELRHGCLEAYTGIIQGLKGDESAQATMNGPNNDLSIVKPHVPHIVNFIIVIAQDPDKSEDCVTSCAGLVGDLCTAFGSEILPLVDKEQVHGLLGQGRHSKNSKSKALSSWAAKELRKLKNAVTVAS</sequence>
<accession>A0A7R8XGU7</accession>
<dbReference type="FunFam" id="1.25.10.10:FF:000027">
    <property type="entry name" value="Importin subunit beta-1"/>
    <property type="match status" value="1"/>
</dbReference>
<reference evidence="9" key="1">
    <citation type="submission" date="2020-11" db="EMBL/GenBank/DDBJ databases">
        <authorList>
            <person name="Tran Van P."/>
        </authorList>
    </citation>
    <scope>NUCLEOTIDE SEQUENCE</scope>
</reference>
<dbReference type="PANTHER" id="PTHR10527">
    <property type="entry name" value="IMPORTIN BETA"/>
    <property type="match status" value="1"/>
</dbReference>
<dbReference type="InterPro" id="IPR021133">
    <property type="entry name" value="HEAT_type_2"/>
</dbReference>
<dbReference type="AlphaFoldDB" id="A0A7R8XGU7"/>
<dbReference type="Gene3D" id="1.25.10.10">
    <property type="entry name" value="Leucine-rich Repeat Variant"/>
    <property type="match status" value="1"/>
</dbReference>
<feature type="repeat" description="HEAT" evidence="7">
    <location>
        <begin position="446"/>
        <end position="484"/>
    </location>
</feature>
<comment type="subcellular location">
    <subcellularLocation>
        <location evidence="1">Cytoplasm</location>
    </subcellularLocation>
</comment>
<dbReference type="GO" id="GO:0031267">
    <property type="term" value="F:small GTPase binding"/>
    <property type="evidence" value="ECO:0007669"/>
    <property type="project" value="InterPro"/>
</dbReference>
<comment type="similarity">
    <text evidence="2">Belongs to the importin beta family. Importin beta-1 subfamily.</text>
</comment>
<dbReference type="OrthoDB" id="10263328at2759"/>
<protein>
    <recommendedName>
        <fullName evidence="8">Importin N-terminal domain-containing protein</fullName>
    </recommendedName>
</protein>
<dbReference type="SMART" id="SM00913">
    <property type="entry name" value="IBN_N"/>
    <property type="match status" value="1"/>
</dbReference>
<name>A0A7R8XGU7_9CRUS</name>
<dbReference type="InterPro" id="IPR011989">
    <property type="entry name" value="ARM-like"/>
</dbReference>
<dbReference type="SUPFAM" id="SSF48371">
    <property type="entry name" value="ARM repeat"/>
    <property type="match status" value="1"/>
</dbReference>
<keyword evidence="4" id="KW-0963">Cytoplasm</keyword>
<evidence type="ECO:0000256" key="5">
    <source>
        <dbReference type="ARBA" id="ARBA00022737"/>
    </source>
</evidence>
<proteinExistence type="inferred from homology"/>
<dbReference type="InterPro" id="IPR058584">
    <property type="entry name" value="IMB1_TNPO1-like_TPR"/>
</dbReference>
<dbReference type="InterPro" id="IPR040122">
    <property type="entry name" value="Importin_beta"/>
</dbReference>